<keyword evidence="2" id="KW-1185">Reference proteome</keyword>
<protein>
    <submittedName>
        <fullName evidence="1">Uncharacterized protein</fullName>
    </submittedName>
</protein>
<proteinExistence type="predicted"/>
<reference evidence="1 2" key="1">
    <citation type="journal article" date="2014" name="Genome Announc.">
        <title>Draft Genome Sequence of Geobacillus icigianus Strain G1w1T Isolated from Hot Springs in the Valley of Geysers, Kamchatka (Russian Federation).</title>
        <authorList>
            <person name="Bryanskaya A.V."/>
            <person name="Rozanov A.S."/>
            <person name="Logacheva M.D."/>
            <person name="Kotenko A.V."/>
            <person name="Peltek S.E."/>
        </authorList>
    </citation>
    <scope>NUCLEOTIDE SEQUENCE [LARGE SCALE GENOMIC DNA]</scope>
    <source>
        <strain evidence="1 2">G1w1</strain>
    </source>
</reference>
<organism evidence="1 2">
    <name type="scientific">Geobacillus icigianus</name>
    <dbReference type="NCBI Taxonomy" id="1430331"/>
    <lineage>
        <taxon>Bacteria</taxon>
        <taxon>Bacillati</taxon>
        <taxon>Bacillota</taxon>
        <taxon>Bacilli</taxon>
        <taxon>Bacillales</taxon>
        <taxon>Anoxybacillaceae</taxon>
        <taxon>Geobacillus</taxon>
    </lineage>
</organism>
<evidence type="ECO:0000313" key="2">
    <source>
        <dbReference type="Proteomes" id="UP000029267"/>
    </source>
</evidence>
<accession>A0ABU6BIT5</accession>
<dbReference type="EMBL" id="JPYA02000002">
    <property type="protein sequence ID" value="MEB3751308.1"/>
    <property type="molecule type" value="Genomic_DNA"/>
</dbReference>
<dbReference type="Proteomes" id="UP000029267">
    <property type="component" value="Unassembled WGS sequence"/>
</dbReference>
<evidence type="ECO:0000313" key="1">
    <source>
        <dbReference type="EMBL" id="MEB3751308.1"/>
    </source>
</evidence>
<sequence length="86" mass="10061">MLIYSKDEKFRYYILRQKSDVFHAMKTFFRKEESIQLVCPSSLAKGVFLLTAGGPMASRQTIIVVATWRPWLGQRRAHLRHQGHEP</sequence>
<comment type="caution">
    <text evidence="1">The sequence shown here is derived from an EMBL/GenBank/DDBJ whole genome shotgun (WGS) entry which is preliminary data.</text>
</comment>
<gene>
    <name evidence="1" type="ORF">EP10_002149</name>
</gene>
<name>A0ABU6BIT5_9BACL</name>